<gene>
    <name evidence="1" type="ORF">LCGC14_2660320</name>
</gene>
<reference evidence="1" key="1">
    <citation type="journal article" date="2015" name="Nature">
        <title>Complex archaea that bridge the gap between prokaryotes and eukaryotes.</title>
        <authorList>
            <person name="Spang A."/>
            <person name="Saw J.H."/>
            <person name="Jorgensen S.L."/>
            <person name="Zaremba-Niedzwiedzka K."/>
            <person name="Martijn J."/>
            <person name="Lind A.E."/>
            <person name="van Eijk R."/>
            <person name="Schleper C."/>
            <person name="Guy L."/>
            <person name="Ettema T.J."/>
        </authorList>
    </citation>
    <scope>NUCLEOTIDE SEQUENCE</scope>
</reference>
<name>A0A0F9AEG8_9ZZZZ</name>
<organism evidence="1">
    <name type="scientific">marine sediment metagenome</name>
    <dbReference type="NCBI Taxonomy" id="412755"/>
    <lineage>
        <taxon>unclassified sequences</taxon>
        <taxon>metagenomes</taxon>
        <taxon>ecological metagenomes</taxon>
    </lineage>
</organism>
<accession>A0A0F9AEG8</accession>
<protein>
    <submittedName>
        <fullName evidence="1">Uncharacterized protein</fullName>
    </submittedName>
</protein>
<comment type="caution">
    <text evidence="1">The sequence shown here is derived from an EMBL/GenBank/DDBJ whole genome shotgun (WGS) entry which is preliminary data.</text>
</comment>
<evidence type="ECO:0000313" key="1">
    <source>
        <dbReference type="EMBL" id="KKK96685.1"/>
    </source>
</evidence>
<sequence>MKLVTFILVLFMSTFALSQTISIEAVHNSGTYSDGEVTPNLDWAVTLDIPMTQEVTLTPSLAYSRTNYLEYGSLWEGHETHWYVGLKFTYSISTKPLFE</sequence>
<dbReference type="EMBL" id="LAZR01046371">
    <property type="protein sequence ID" value="KKK96685.1"/>
    <property type="molecule type" value="Genomic_DNA"/>
</dbReference>
<proteinExistence type="predicted"/>
<dbReference type="AlphaFoldDB" id="A0A0F9AEG8"/>